<dbReference type="OrthoDB" id="214462at2157"/>
<organism evidence="4 5">
    <name type="scientific">Halorubrum salipaludis</name>
    <dbReference type="NCBI Taxonomy" id="2032630"/>
    <lineage>
        <taxon>Archaea</taxon>
        <taxon>Methanobacteriati</taxon>
        <taxon>Methanobacteriota</taxon>
        <taxon>Stenosarchaea group</taxon>
        <taxon>Halobacteria</taxon>
        <taxon>Halobacteriales</taxon>
        <taxon>Haloferacaceae</taxon>
        <taxon>Halorubrum</taxon>
    </lineage>
</organism>
<feature type="transmembrane region" description="Helical" evidence="2">
    <location>
        <begin position="64"/>
        <end position="90"/>
    </location>
</feature>
<keyword evidence="2" id="KW-1133">Transmembrane helix</keyword>
<reference evidence="4 5" key="1">
    <citation type="submission" date="2017-08" db="EMBL/GenBank/DDBJ databases">
        <title>The strain WRN001 was isolated from Binhai saline alkaline soil, Tianjin, China.</title>
        <authorList>
            <person name="Liu D."/>
            <person name="Zhang G."/>
        </authorList>
    </citation>
    <scope>NUCLEOTIDE SEQUENCE [LARGE SCALE GENOMIC DNA]</scope>
    <source>
        <strain evidence="4 5">WN019</strain>
    </source>
</reference>
<evidence type="ECO:0000313" key="4">
    <source>
        <dbReference type="EMBL" id="PAU84031.1"/>
    </source>
</evidence>
<dbReference type="EMBL" id="NSKC01000003">
    <property type="protein sequence ID" value="PAU84031.1"/>
    <property type="molecule type" value="Genomic_DNA"/>
</dbReference>
<evidence type="ECO:0000313" key="5">
    <source>
        <dbReference type="Proteomes" id="UP000218083"/>
    </source>
</evidence>
<evidence type="ECO:0000256" key="1">
    <source>
        <dbReference type="SAM" id="MobiDB-lite"/>
    </source>
</evidence>
<sequence length="151" mass="15747">MSSPSNTDADDTQAYDETGDPVAKDAGDAGDGDRNPRTEPTGPRVGPDGREIVVPFRLYKAVTVFSTLAAVIAYLIGFTLIDAATLQISFVRTAIVYLLNSAGLYPSDDLLVAALAITGIGFLVAGTAVYVLGTRFRGQGMGKPQGDSSET</sequence>
<dbReference type="InterPro" id="IPR055739">
    <property type="entry name" value="DUF7315"/>
</dbReference>
<gene>
    <name evidence="4" type="ORF">CK500_06240</name>
</gene>
<feature type="domain" description="DUF7315" evidence="3">
    <location>
        <begin position="50"/>
        <end position="150"/>
    </location>
</feature>
<accession>A0A2A2FEU6</accession>
<keyword evidence="2" id="KW-0812">Transmembrane</keyword>
<name>A0A2A2FEU6_9EURY</name>
<dbReference type="AlphaFoldDB" id="A0A2A2FEU6"/>
<dbReference type="Pfam" id="PF23997">
    <property type="entry name" value="DUF7315"/>
    <property type="match status" value="1"/>
</dbReference>
<feature type="compositionally biased region" description="Basic and acidic residues" evidence="1">
    <location>
        <begin position="22"/>
        <end position="37"/>
    </location>
</feature>
<feature type="compositionally biased region" description="Acidic residues" evidence="1">
    <location>
        <begin position="8"/>
        <end position="19"/>
    </location>
</feature>
<dbReference type="RefSeq" id="WP_095636394.1">
    <property type="nucleotide sequence ID" value="NZ_NSKC01000003.1"/>
</dbReference>
<feature type="region of interest" description="Disordered" evidence="1">
    <location>
        <begin position="1"/>
        <end position="47"/>
    </location>
</feature>
<dbReference type="Proteomes" id="UP000218083">
    <property type="component" value="Unassembled WGS sequence"/>
</dbReference>
<keyword evidence="5" id="KW-1185">Reference proteome</keyword>
<proteinExistence type="predicted"/>
<feature type="transmembrane region" description="Helical" evidence="2">
    <location>
        <begin position="110"/>
        <end position="133"/>
    </location>
</feature>
<evidence type="ECO:0000259" key="3">
    <source>
        <dbReference type="Pfam" id="PF23997"/>
    </source>
</evidence>
<protein>
    <recommendedName>
        <fullName evidence="3">DUF7315 domain-containing protein</fullName>
    </recommendedName>
</protein>
<evidence type="ECO:0000256" key="2">
    <source>
        <dbReference type="SAM" id="Phobius"/>
    </source>
</evidence>
<keyword evidence="2" id="KW-0472">Membrane</keyword>
<comment type="caution">
    <text evidence="4">The sequence shown here is derived from an EMBL/GenBank/DDBJ whole genome shotgun (WGS) entry which is preliminary data.</text>
</comment>